<dbReference type="Proteomes" id="UP000637513">
    <property type="component" value="Unassembled WGS sequence"/>
</dbReference>
<keyword evidence="3" id="KW-1185">Reference proteome</keyword>
<gene>
    <name evidence="2" type="ORF">H8700_00045</name>
</gene>
<reference evidence="2 3" key="1">
    <citation type="submission" date="2020-08" db="EMBL/GenBank/DDBJ databases">
        <title>Genome public.</title>
        <authorList>
            <person name="Liu C."/>
            <person name="Sun Q."/>
        </authorList>
    </citation>
    <scope>NUCLEOTIDE SEQUENCE [LARGE SCALE GENOMIC DNA]</scope>
    <source>
        <strain evidence="2 3">BX3</strain>
    </source>
</reference>
<accession>A0ABR7MQM5</accession>
<evidence type="ECO:0000256" key="1">
    <source>
        <dbReference type="ARBA" id="ARBA00010552"/>
    </source>
</evidence>
<organism evidence="2 3">
    <name type="scientific">Jutongia hominis</name>
    <dbReference type="NCBI Taxonomy" id="2763664"/>
    <lineage>
        <taxon>Bacteria</taxon>
        <taxon>Bacillati</taxon>
        <taxon>Bacillota</taxon>
        <taxon>Clostridia</taxon>
        <taxon>Lachnospirales</taxon>
        <taxon>Lachnospiraceae</taxon>
        <taxon>Jutongia</taxon>
    </lineage>
</organism>
<dbReference type="NCBIfam" id="TIGR00004">
    <property type="entry name" value="Rid family detoxifying hydrolase"/>
    <property type="match status" value="1"/>
</dbReference>
<dbReference type="PANTHER" id="PTHR11803">
    <property type="entry name" value="2-IMINOBUTANOATE/2-IMINOPROPANOATE DEAMINASE RIDA"/>
    <property type="match status" value="1"/>
</dbReference>
<proteinExistence type="inferred from homology"/>
<dbReference type="PANTHER" id="PTHR11803:SF39">
    <property type="entry name" value="2-IMINOBUTANOATE_2-IMINOPROPANOATE DEAMINASE"/>
    <property type="match status" value="1"/>
</dbReference>
<dbReference type="InterPro" id="IPR035959">
    <property type="entry name" value="RutC-like_sf"/>
</dbReference>
<comment type="caution">
    <text evidence="2">The sequence shown here is derived from an EMBL/GenBank/DDBJ whole genome shotgun (WGS) entry which is preliminary data.</text>
</comment>
<dbReference type="Pfam" id="PF01042">
    <property type="entry name" value="Ribonuc_L-PSP"/>
    <property type="match status" value="1"/>
</dbReference>
<dbReference type="EMBL" id="JACRSW010000001">
    <property type="protein sequence ID" value="MBC8556111.1"/>
    <property type="molecule type" value="Genomic_DNA"/>
</dbReference>
<dbReference type="SUPFAM" id="SSF55298">
    <property type="entry name" value="YjgF-like"/>
    <property type="match status" value="1"/>
</dbReference>
<protein>
    <submittedName>
        <fullName evidence="2">RidA family protein</fullName>
    </submittedName>
</protein>
<dbReference type="Gene3D" id="3.30.1330.40">
    <property type="entry name" value="RutC-like"/>
    <property type="match status" value="1"/>
</dbReference>
<sequence>MKKEISTKNAPAAIGPYSQAIEVNNMVYTSGMIPINPATGELVTGSVEEQAKQAFSNLKALVEASGSSMEKVVKTVVFIKDMDDFTKINAIYEDYFVAPYPARSCVQVAKLPKDVAIEVEAIAIK</sequence>
<name>A0ABR7MQM5_9FIRM</name>
<dbReference type="RefSeq" id="WP_022141587.1">
    <property type="nucleotide sequence ID" value="NZ_JACRSW010000001.1"/>
</dbReference>
<dbReference type="CDD" id="cd00448">
    <property type="entry name" value="YjgF_YER057c_UK114_family"/>
    <property type="match status" value="1"/>
</dbReference>
<evidence type="ECO:0000313" key="2">
    <source>
        <dbReference type="EMBL" id="MBC8556111.1"/>
    </source>
</evidence>
<dbReference type="InterPro" id="IPR006056">
    <property type="entry name" value="RidA"/>
</dbReference>
<evidence type="ECO:0000313" key="3">
    <source>
        <dbReference type="Proteomes" id="UP000637513"/>
    </source>
</evidence>
<dbReference type="InterPro" id="IPR006175">
    <property type="entry name" value="YjgF/YER057c/UK114"/>
</dbReference>
<comment type="similarity">
    <text evidence="1">Belongs to the RutC family.</text>
</comment>